<sequence length="56" mass="6448">MLDLVTEGGAVEEDPHPILSYHVCTKHIIEMEKKGVEWLLENLGFQIISLFFLSLY</sequence>
<name>A0A396HZM6_MEDTR</name>
<organism evidence="1">
    <name type="scientific">Medicago truncatula</name>
    <name type="common">Barrel medic</name>
    <name type="synonym">Medicago tribuloides</name>
    <dbReference type="NCBI Taxonomy" id="3880"/>
    <lineage>
        <taxon>Eukaryota</taxon>
        <taxon>Viridiplantae</taxon>
        <taxon>Streptophyta</taxon>
        <taxon>Embryophyta</taxon>
        <taxon>Tracheophyta</taxon>
        <taxon>Spermatophyta</taxon>
        <taxon>Magnoliopsida</taxon>
        <taxon>eudicotyledons</taxon>
        <taxon>Gunneridae</taxon>
        <taxon>Pentapetalae</taxon>
        <taxon>rosids</taxon>
        <taxon>fabids</taxon>
        <taxon>Fabales</taxon>
        <taxon>Fabaceae</taxon>
        <taxon>Papilionoideae</taxon>
        <taxon>50 kb inversion clade</taxon>
        <taxon>NPAAA clade</taxon>
        <taxon>Hologalegina</taxon>
        <taxon>IRL clade</taxon>
        <taxon>Trifolieae</taxon>
        <taxon>Medicago</taxon>
    </lineage>
</organism>
<dbReference type="AlphaFoldDB" id="A0A396HZM6"/>
<evidence type="ECO:0000313" key="1">
    <source>
        <dbReference type="EMBL" id="RHN57394.1"/>
    </source>
</evidence>
<comment type="caution">
    <text evidence="1">The sequence shown here is derived from an EMBL/GenBank/DDBJ whole genome shotgun (WGS) entry which is preliminary data.</text>
</comment>
<accession>A0A396HZM6</accession>
<gene>
    <name evidence="1" type="ORF">MtrunA17_Chr5g0439911</name>
</gene>
<dbReference type="Gramene" id="rna32933">
    <property type="protein sequence ID" value="RHN57394.1"/>
    <property type="gene ID" value="gene32933"/>
</dbReference>
<dbReference type="Proteomes" id="UP000265566">
    <property type="component" value="Chromosome 5"/>
</dbReference>
<dbReference type="EMBL" id="PSQE01000005">
    <property type="protein sequence ID" value="RHN57394.1"/>
    <property type="molecule type" value="Genomic_DNA"/>
</dbReference>
<protein>
    <submittedName>
        <fullName evidence="1">Uncharacterized protein</fullName>
    </submittedName>
</protein>
<reference evidence="1" key="1">
    <citation type="journal article" date="2018" name="Nat. Plants">
        <title>Whole-genome landscape of Medicago truncatula symbiotic genes.</title>
        <authorList>
            <person name="Pecrix Y."/>
            <person name="Gamas P."/>
            <person name="Carrere S."/>
        </authorList>
    </citation>
    <scope>NUCLEOTIDE SEQUENCE</scope>
    <source>
        <tissue evidence="1">Leaves</tissue>
    </source>
</reference>
<proteinExistence type="predicted"/>